<comment type="similarity">
    <text evidence="1">Belongs to the peptidase U32 family. UbiV subfamily.</text>
</comment>
<sequence>MSATEHSLSTPLELSLGPCLFNWSAERLLEFYRRIAAEAPVDRVYLGEVVCGKRMPFNDPVWPEAIDILEKAGKDVVLSTLAQPVNKRERQILREQAGYDLAIEINDMSMLPACSGREFAAGPLLNVYNEATLAFLAERGAVAWCPPVELPLDAIQKIAALVPQVEVELFAFGRLPLALSSRCYHARAHGLRKDSCQFVCDQDPDGMDVATLDGRSFLAANGIQTLSDACHFAGLASGHLQALGVRRLRLSPHTVDMVEVSGLFRRFLDGAIDAEEFETGLGALDLPGPLCNAYLSGEAGWKRTVIPA</sequence>
<dbReference type="NCBIfam" id="NF011991">
    <property type="entry name" value="PRK15447.1"/>
    <property type="match status" value="1"/>
</dbReference>
<dbReference type="EMBL" id="JAPEVI010000003">
    <property type="protein sequence ID" value="MCX2724676.1"/>
    <property type="molecule type" value="Genomic_DNA"/>
</dbReference>
<proteinExistence type="inferred from homology"/>
<feature type="binding site" evidence="1">
    <location>
        <position position="196"/>
    </location>
    <ligand>
        <name>[4Fe-4S] cluster</name>
        <dbReference type="ChEBI" id="CHEBI:49883"/>
    </ligand>
</feature>
<reference evidence="2 3" key="1">
    <citation type="journal article" date="2016" name="Int. J. Syst. Evol. Microbiol.">
        <title>Labrenzia salina sp. nov., isolated from the rhizosphere of the halophyte Arthrocnemum macrostachyum.</title>
        <authorList>
            <person name="Camacho M."/>
            <person name="Redondo-Gomez S."/>
            <person name="Rodriguez-Llorente I."/>
            <person name="Rohde M."/>
            <person name="Sproer C."/>
            <person name="Schumann P."/>
            <person name="Klenk H.P."/>
            <person name="Montero-Calasanz M.D.C."/>
        </authorList>
    </citation>
    <scope>NUCLEOTIDE SEQUENCE [LARGE SCALE GENOMIC DNA]</scope>
    <source>
        <strain evidence="2 3">DSM 29163</strain>
    </source>
</reference>
<dbReference type="HAMAP" id="MF_02233">
    <property type="entry name" value="UbiV"/>
    <property type="match status" value="1"/>
</dbReference>
<feature type="binding site" evidence="1">
    <location>
        <position position="183"/>
    </location>
    <ligand>
        <name>[4Fe-4S] cluster</name>
        <dbReference type="ChEBI" id="CHEBI:49883"/>
    </ligand>
</feature>
<protein>
    <recommendedName>
        <fullName evidence="1">Ubiquinone biosynthesis protein UbiV</fullName>
    </recommendedName>
</protein>
<comment type="caution">
    <text evidence="2">The sequence shown here is derived from an EMBL/GenBank/DDBJ whole genome shotgun (WGS) entry which is preliminary data.</text>
</comment>
<keyword evidence="1" id="KW-0479">Metal-binding</keyword>
<dbReference type="InterPro" id="IPR051454">
    <property type="entry name" value="RNA/ubiquinone_mod_enzymes"/>
</dbReference>
<keyword evidence="1" id="KW-0004">4Fe-4S</keyword>
<comment type="subunit">
    <text evidence="1">Forms a heterodimer with UbiU.</text>
</comment>
<evidence type="ECO:0000256" key="1">
    <source>
        <dbReference type="HAMAP-Rule" id="MF_02233"/>
    </source>
</evidence>
<keyword evidence="1" id="KW-0408">Iron</keyword>
<keyword evidence="1" id="KW-0831">Ubiquinone biosynthesis</keyword>
<keyword evidence="1" id="KW-0411">Iron-sulfur</keyword>
<dbReference type="InterPro" id="IPR001539">
    <property type="entry name" value="Peptidase_U32"/>
</dbReference>
<keyword evidence="3" id="KW-1185">Reference proteome</keyword>
<comment type="cofactor">
    <cofactor evidence="1">
        <name>[4Fe-4S] cluster</name>
        <dbReference type="ChEBI" id="CHEBI:49883"/>
    </cofactor>
</comment>
<evidence type="ECO:0000313" key="3">
    <source>
        <dbReference type="Proteomes" id="UP001300261"/>
    </source>
</evidence>
<comment type="function">
    <text evidence="1">Required for O(2)-independent ubiquinone (coenzyme Q) biosynthesis. Together with UbiU, is essential for the C6-hydroxylation reaction in the oxygen-independent ubiquinone biosynthesis pathway.</text>
</comment>
<organism evidence="2 3">
    <name type="scientific">Roseibium salinum</name>
    <dbReference type="NCBI Taxonomy" id="1604349"/>
    <lineage>
        <taxon>Bacteria</taxon>
        <taxon>Pseudomonadati</taxon>
        <taxon>Pseudomonadota</taxon>
        <taxon>Alphaproteobacteria</taxon>
        <taxon>Hyphomicrobiales</taxon>
        <taxon>Stappiaceae</taxon>
        <taxon>Roseibium</taxon>
    </lineage>
</organism>
<evidence type="ECO:0000313" key="2">
    <source>
        <dbReference type="EMBL" id="MCX2724676.1"/>
    </source>
</evidence>
<name>A0ABT3R6H9_9HYPH</name>
<dbReference type="PANTHER" id="PTHR30217:SF11">
    <property type="entry name" value="UBIQUINONE BIOSYNTHESIS PROTEIN UBIV"/>
    <property type="match status" value="1"/>
</dbReference>
<dbReference type="Pfam" id="PF01136">
    <property type="entry name" value="Peptidase_U32"/>
    <property type="match status" value="1"/>
</dbReference>
<dbReference type="InterPro" id="IPR043693">
    <property type="entry name" value="UbiV"/>
</dbReference>
<feature type="binding site" evidence="1">
    <location>
        <position position="200"/>
    </location>
    <ligand>
        <name>[4Fe-4S] cluster</name>
        <dbReference type="ChEBI" id="CHEBI:49883"/>
    </ligand>
</feature>
<comment type="pathway">
    <text evidence="1">Cofactor biosynthesis; ubiquinone biosynthesis.</text>
</comment>
<feature type="binding site" evidence="1">
    <location>
        <position position="51"/>
    </location>
    <ligand>
        <name>[4Fe-4S] cluster</name>
        <dbReference type="ChEBI" id="CHEBI:49883"/>
    </ligand>
</feature>
<dbReference type="RefSeq" id="WP_265964872.1">
    <property type="nucleotide sequence ID" value="NZ_JAPEVI010000003.1"/>
</dbReference>
<gene>
    <name evidence="1" type="primary">ubiV</name>
    <name evidence="2" type="ORF">ON753_20250</name>
</gene>
<accession>A0ABT3R6H9</accession>
<dbReference type="PANTHER" id="PTHR30217">
    <property type="entry name" value="PEPTIDASE U32 FAMILY"/>
    <property type="match status" value="1"/>
</dbReference>
<dbReference type="Proteomes" id="UP001300261">
    <property type="component" value="Unassembled WGS sequence"/>
</dbReference>